<proteinExistence type="predicted"/>
<keyword evidence="7" id="KW-1185">Reference proteome</keyword>
<keyword evidence="2 3" id="KW-0694">RNA-binding</keyword>
<dbReference type="InterPro" id="IPR035979">
    <property type="entry name" value="RBD_domain_sf"/>
</dbReference>
<dbReference type="SUPFAM" id="SSF54928">
    <property type="entry name" value="RNA-binding domain, RBD"/>
    <property type="match status" value="2"/>
</dbReference>
<dbReference type="Proteomes" id="UP001224775">
    <property type="component" value="Unassembled WGS sequence"/>
</dbReference>
<dbReference type="InterPro" id="IPR012677">
    <property type="entry name" value="Nucleotide-bd_a/b_plait_sf"/>
</dbReference>
<evidence type="ECO:0000313" key="6">
    <source>
        <dbReference type="EMBL" id="KAK1739687.1"/>
    </source>
</evidence>
<comment type="caution">
    <text evidence="6">The sequence shown here is derived from an EMBL/GenBank/DDBJ whole genome shotgun (WGS) entry which is preliminary data.</text>
</comment>
<evidence type="ECO:0000256" key="4">
    <source>
        <dbReference type="SAM" id="MobiDB-lite"/>
    </source>
</evidence>
<feature type="domain" description="RRM" evidence="5">
    <location>
        <begin position="157"/>
        <end position="235"/>
    </location>
</feature>
<evidence type="ECO:0000256" key="2">
    <source>
        <dbReference type="ARBA" id="ARBA00022884"/>
    </source>
</evidence>
<evidence type="ECO:0000256" key="3">
    <source>
        <dbReference type="PROSITE-ProRule" id="PRU00176"/>
    </source>
</evidence>
<dbReference type="InterPro" id="IPR000504">
    <property type="entry name" value="RRM_dom"/>
</dbReference>
<evidence type="ECO:0000313" key="7">
    <source>
        <dbReference type="Proteomes" id="UP001224775"/>
    </source>
</evidence>
<organism evidence="6 7">
    <name type="scientific">Skeletonema marinoi</name>
    <dbReference type="NCBI Taxonomy" id="267567"/>
    <lineage>
        <taxon>Eukaryota</taxon>
        <taxon>Sar</taxon>
        <taxon>Stramenopiles</taxon>
        <taxon>Ochrophyta</taxon>
        <taxon>Bacillariophyta</taxon>
        <taxon>Coscinodiscophyceae</taxon>
        <taxon>Thalassiosirophycidae</taxon>
        <taxon>Thalassiosirales</taxon>
        <taxon>Skeletonemataceae</taxon>
        <taxon>Skeletonema</taxon>
        <taxon>Skeletonema marinoi-dohrnii complex</taxon>
    </lineage>
</organism>
<dbReference type="GO" id="GO:0003729">
    <property type="term" value="F:mRNA binding"/>
    <property type="evidence" value="ECO:0007669"/>
    <property type="project" value="TreeGrafter"/>
</dbReference>
<keyword evidence="1" id="KW-0677">Repeat</keyword>
<dbReference type="AlphaFoldDB" id="A0AAD8Y612"/>
<protein>
    <submittedName>
        <fullName evidence="6">RNA-binding protein</fullName>
    </submittedName>
</protein>
<dbReference type="Pfam" id="PF00076">
    <property type="entry name" value="RRM_1"/>
    <property type="match status" value="2"/>
</dbReference>
<gene>
    <name evidence="6" type="ORF">QTG54_009446</name>
</gene>
<dbReference type="EMBL" id="JATAAI010000017">
    <property type="protein sequence ID" value="KAK1739687.1"/>
    <property type="molecule type" value="Genomic_DNA"/>
</dbReference>
<evidence type="ECO:0000256" key="1">
    <source>
        <dbReference type="ARBA" id="ARBA00022737"/>
    </source>
</evidence>
<dbReference type="Gene3D" id="3.30.70.330">
    <property type="match status" value="2"/>
</dbReference>
<dbReference type="PANTHER" id="PTHR48032:SF6">
    <property type="entry name" value="RNA-BINDING (RRM_RBD_RNP MOTIFS) FAMILY PROTEIN"/>
    <property type="match status" value="1"/>
</dbReference>
<dbReference type="PANTHER" id="PTHR48032">
    <property type="entry name" value="RNA-BINDING PROTEIN MUSASHI HOMOLOG RBP6"/>
    <property type="match status" value="1"/>
</dbReference>
<sequence length="335" mass="36224">MSYYGNGGGDDASNTPHHSFHKPATNAPSQIDAAKIFVGGLSWQTTEETLRYHFEQYGEVVSVEVMRDRQTGDPRGFAFVVFTSDETVDLILKGCPHEINQKVVDVKRAQARGVAPPSIHHGGEEESVASGGQQQHSVKQERHNNSTTGLSPEQLRNKIFVGGLPMHCDKDGLKEFFSVFGPVVDAIVMMDTVNQRSRGFGFVTFENGSGGAQKAIEVQPINMFGKSVEVKLATPKADRDGGGGGGGNFQQKHFQQKQVMAPSASNTGEFAGLASAYGRAGWRAGYGSKAFGKAGWSVIGWDDGGDAPDKKGFSFALLDSKRDSGEHRESKRRRQ</sequence>
<evidence type="ECO:0000259" key="5">
    <source>
        <dbReference type="PROSITE" id="PS50102"/>
    </source>
</evidence>
<feature type="compositionally biased region" description="Gly residues" evidence="4">
    <location>
        <begin position="1"/>
        <end position="10"/>
    </location>
</feature>
<feature type="region of interest" description="Disordered" evidence="4">
    <location>
        <begin position="112"/>
        <end position="154"/>
    </location>
</feature>
<feature type="region of interest" description="Disordered" evidence="4">
    <location>
        <begin position="1"/>
        <end position="26"/>
    </location>
</feature>
<dbReference type="GO" id="GO:0006417">
    <property type="term" value="P:regulation of translation"/>
    <property type="evidence" value="ECO:0007669"/>
    <property type="project" value="TreeGrafter"/>
</dbReference>
<accession>A0AAD8Y612</accession>
<dbReference type="PROSITE" id="PS50102">
    <property type="entry name" value="RRM"/>
    <property type="match status" value="2"/>
</dbReference>
<dbReference type="SMART" id="SM00360">
    <property type="entry name" value="RRM"/>
    <property type="match status" value="2"/>
</dbReference>
<feature type="domain" description="RRM" evidence="5">
    <location>
        <begin position="34"/>
        <end position="111"/>
    </location>
</feature>
<name>A0AAD8Y612_9STRA</name>
<reference evidence="6" key="1">
    <citation type="submission" date="2023-06" db="EMBL/GenBank/DDBJ databases">
        <title>Survivors Of The Sea: Transcriptome response of Skeletonema marinoi to long-term dormancy.</title>
        <authorList>
            <person name="Pinder M.I.M."/>
            <person name="Kourtchenko O."/>
            <person name="Robertson E.K."/>
            <person name="Larsson T."/>
            <person name="Maumus F."/>
            <person name="Osuna-Cruz C.M."/>
            <person name="Vancaester E."/>
            <person name="Stenow R."/>
            <person name="Vandepoele K."/>
            <person name="Ploug H."/>
            <person name="Bruchert V."/>
            <person name="Godhe A."/>
            <person name="Topel M."/>
        </authorList>
    </citation>
    <scope>NUCLEOTIDE SEQUENCE</scope>
    <source>
        <strain evidence="6">R05AC</strain>
    </source>
</reference>